<organism evidence="2 3">
    <name type="scientific">Cupriavidus pinatubonensis</name>
    <dbReference type="NCBI Taxonomy" id="248026"/>
    <lineage>
        <taxon>Bacteria</taxon>
        <taxon>Pseudomonadati</taxon>
        <taxon>Pseudomonadota</taxon>
        <taxon>Betaproteobacteria</taxon>
        <taxon>Burkholderiales</taxon>
        <taxon>Burkholderiaceae</taxon>
        <taxon>Cupriavidus</taxon>
    </lineage>
</organism>
<dbReference type="CDD" id="cd07012">
    <property type="entry name" value="PBP2_Bug_TTT"/>
    <property type="match status" value="1"/>
</dbReference>
<evidence type="ECO:0000313" key="2">
    <source>
        <dbReference type="EMBL" id="CAG9163934.1"/>
    </source>
</evidence>
<dbReference type="PANTHER" id="PTHR42928">
    <property type="entry name" value="TRICARBOXYLATE-BINDING PROTEIN"/>
    <property type="match status" value="1"/>
</dbReference>
<dbReference type="InterPro" id="IPR005064">
    <property type="entry name" value="BUG"/>
</dbReference>
<dbReference type="Gene3D" id="3.40.190.10">
    <property type="entry name" value="Periplasmic binding protein-like II"/>
    <property type="match status" value="1"/>
</dbReference>
<dbReference type="Pfam" id="PF03401">
    <property type="entry name" value="TctC"/>
    <property type="match status" value="1"/>
</dbReference>
<comment type="similarity">
    <text evidence="1">Belongs to the UPF0065 (bug) family.</text>
</comment>
<accession>A0ABN7XU87</accession>
<dbReference type="Gene3D" id="3.40.190.150">
    <property type="entry name" value="Bordetella uptake gene, domain 1"/>
    <property type="match status" value="1"/>
</dbReference>
<protein>
    <recommendedName>
        <fullName evidence="4">Twin-arginine translocation pathway signal</fullName>
    </recommendedName>
</protein>
<evidence type="ECO:0008006" key="4">
    <source>
        <dbReference type="Google" id="ProtNLM"/>
    </source>
</evidence>
<reference evidence="2 3" key="1">
    <citation type="submission" date="2021-08" db="EMBL/GenBank/DDBJ databases">
        <authorList>
            <person name="Peeters C."/>
        </authorList>
    </citation>
    <scope>NUCLEOTIDE SEQUENCE [LARGE SCALE GENOMIC DNA]</scope>
    <source>
        <strain evidence="2 3">LMG 23994</strain>
    </source>
</reference>
<evidence type="ECO:0000313" key="3">
    <source>
        <dbReference type="Proteomes" id="UP000701702"/>
    </source>
</evidence>
<evidence type="ECO:0000256" key="1">
    <source>
        <dbReference type="ARBA" id="ARBA00006987"/>
    </source>
</evidence>
<dbReference type="EMBL" id="CAJZAF010000001">
    <property type="protein sequence ID" value="CAG9163934.1"/>
    <property type="molecule type" value="Genomic_DNA"/>
</dbReference>
<name>A0ABN7XU87_9BURK</name>
<dbReference type="InterPro" id="IPR042100">
    <property type="entry name" value="Bug_dom1"/>
</dbReference>
<gene>
    <name evidence="2" type="ORF">LMG23994_00348</name>
</gene>
<dbReference type="PIRSF" id="PIRSF017082">
    <property type="entry name" value="YflP"/>
    <property type="match status" value="1"/>
</dbReference>
<sequence length="355" mass="37640">MASSPQMVMAPLSFTFHDGVPMSRLPLRLSFRSALKLTAGLAAACAIAAPALAQGEWPTQPVTILMGFTAGSGVDMVGRTLQESLQKSLKTTIIYDYRPGAGGNVASEVVAHAKPDGYTLLLGTAATHGINPALYKTLPFDADADFTPIAPLVEVSNVLTINPAVIDVKSVKEFVEKVKANPGKYNYASTGNGTGTHLAFAEFNARAGLDMVHVPYKGGPDALQAVLKGEVCCIFNQVQSVLPQYRAGKVRLLGVSTNKRVPVIPEVPAIAESGLPGFNSTIWFGFFGPKGLDPKIARKINDAVKVALENPAIRQKLIDAGNTPRVETVDQFKTTVKADRQKWAGVVKTVGASID</sequence>
<dbReference type="SUPFAM" id="SSF53850">
    <property type="entry name" value="Periplasmic binding protein-like II"/>
    <property type="match status" value="1"/>
</dbReference>
<comment type="caution">
    <text evidence="2">The sequence shown here is derived from an EMBL/GenBank/DDBJ whole genome shotgun (WGS) entry which is preliminary data.</text>
</comment>
<keyword evidence="3" id="KW-1185">Reference proteome</keyword>
<dbReference type="Proteomes" id="UP000701702">
    <property type="component" value="Unassembled WGS sequence"/>
</dbReference>
<dbReference type="PANTHER" id="PTHR42928:SF5">
    <property type="entry name" value="BLR1237 PROTEIN"/>
    <property type="match status" value="1"/>
</dbReference>
<proteinExistence type="inferred from homology"/>